<sequence length="177" mass="18850">MPVQVVGGFLVGSDEWWWVGAAAFVLGAVGFALVFHALGLGPGAVGAACFLGFGLLAVSALTGPPLWAAWFGERAECAIVDRRAERGSWDDDEAWYVVECDGGRGATEVSARGRHLGVVGDRVPLVFDRLGVVAPLRPDDVTTAGAWLVPPSAAVVVWFVAVADRRPGWRRRAARRR</sequence>
<evidence type="ECO:0000313" key="2">
    <source>
        <dbReference type="EMBL" id="MDR6592720.1"/>
    </source>
</evidence>
<keyword evidence="1" id="KW-1133">Transmembrane helix</keyword>
<keyword evidence="1" id="KW-0472">Membrane</keyword>
<accession>A0ABU1PPZ3</accession>
<keyword evidence="1" id="KW-0812">Transmembrane</keyword>
<gene>
    <name evidence="2" type="ORF">J2S66_001104</name>
</gene>
<proteinExistence type="predicted"/>
<dbReference type="Proteomes" id="UP001268819">
    <property type="component" value="Unassembled WGS sequence"/>
</dbReference>
<keyword evidence="3" id="KW-1185">Reference proteome</keyword>
<name>A0ABU1PPZ3_9PSEU</name>
<protein>
    <recommendedName>
        <fullName evidence="4">DUF3093 family protein</fullName>
    </recommendedName>
</protein>
<evidence type="ECO:0000313" key="3">
    <source>
        <dbReference type="Proteomes" id="UP001268819"/>
    </source>
</evidence>
<feature type="transmembrane region" description="Helical" evidence="1">
    <location>
        <begin position="45"/>
        <end position="63"/>
    </location>
</feature>
<reference evidence="2 3" key="1">
    <citation type="submission" date="2023-07" db="EMBL/GenBank/DDBJ databases">
        <title>Sequencing the genomes of 1000 actinobacteria strains.</title>
        <authorList>
            <person name="Klenk H.-P."/>
        </authorList>
    </citation>
    <scope>NUCLEOTIDE SEQUENCE [LARGE SCALE GENOMIC DNA]</scope>
    <source>
        <strain evidence="2 3">DSM 43749</strain>
    </source>
</reference>
<organism evidence="2 3">
    <name type="scientific">Saccharothrix longispora</name>
    <dbReference type="NCBI Taxonomy" id="33920"/>
    <lineage>
        <taxon>Bacteria</taxon>
        <taxon>Bacillati</taxon>
        <taxon>Actinomycetota</taxon>
        <taxon>Actinomycetes</taxon>
        <taxon>Pseudonocardiales</taxon>
        <taxon>Pseudonocardiaceae</taxon>
        <taxon>Saccharothrix</taxon>
    </lineage>
</organism>
<feature type="transmembrane region" description="Helical" evidence="1">
    <location>
        <begin position="144"/>
        <end position="163"/>
    </location>
</feature>
<evidence type="ECO:0000256" key="1">
    <source>
        <dbReference type="SAM" id="Phobius"/>
    </source>
</evidence>
<evidence type="ECO:0008006" key="4">
    <source>
        <dbReference type="Google" id="ProtNLM"/>
    </source>
</evidence>
<dbReference type="EMBL" id="JAVDSG010000001">
    <property type="protein sequence ID" value="MDR6592720.1"/>
    <property type="molecule type" value="Genomic_DNA"/>
</dbReference>
<comment type="caution">
    <text evidence="2">The sequence shown here is derived from an EMBL/GenBank/DDBJ whole genome shotgun (WGS) entry which is preliminary data.</text>
</comment>
<feature type="transmembrane region" description="Helical" evidence="1">
    <location>
        <begin position="16"/>
        <end position="38"/>
    </location>
</feature>